<comment type="caution">
    <text evidence="3">The sequence shown here is derived from an EMBL/GenBank/DDBJ whole genome shotgun (WGS) entry which is preliminary data.</text>
</comment>
<dbReference type="AlphaFoldDB" id="A0A7K1UC42"/>
<dbReference type="Pfam" id="PF13560">
    <property type="entry name" value="HTH_31"/>
    <property type="match status" value="1"/>
</dbReference>
<protein>
    <submittedName>
        <fullName evidence="3">HigA family addiction module antidote protein</fullName>
    </submittedName>
</protein>
<proteinExistence type="predicted"/>
<dbReference type="NCBIfam" id="TIGR02607">
    <property type="entry name" value="antidote_HigA"/>
    <property type="match status" value="1"/>
</dbReference>
<dbReference type="PANTHER" id="PTHR36924">
    <property type="entry name" value="ANTITOXIN HIGA-1"/>
    <property type="match status" value="1"/>
</dbReference>
<name>A0A7K1UC42_9BACT</name>
<evidence type="ECO:0000259" key="2">
    <source>
        <dbReference type="PROSITE" id="PS50943"/>
    </source>
</evidence>
<keyword evidence="4" id="KW-1185">Reference proteome</keyword>
<dbReference type="PANTHER" id="PTHR36924:SF1">
    <property type="entry name" value="ANTITOXIN HIGA-1"/>
    <property type="match status" value="1"/>
</dbReference>
<sequence length="103" mass="11400">MKRGLPPSHPGEILKGLYVEPTGLTVGAIAEKLGVSRKTLSLLLNGRQGISGEMALRLGKLLGTTPEMWMNLQLDYDLWQARQNVDLSTIRKIRSSKVKSEEL</sequence>
<dbReference type="InterPro" id="IPR013430">
    <property type="entry name" value="Toxin_antidote_HigA"/>
</dbReference>
<evidence type="ECO:0000313" key="3">
    <source>
        <dbReference type="EMBL" id="MVT11913.1"/>
    </source>
</evidence>
<reference evidence="3 4" key="1">
    <citation type="submission" date="2019-12" db="EMBL/GenBank/DDBJ databases">
        <title>Chitinophaga sp. strain ysch24 (GDMCC 1.1355), whole genome shotgun sequence.</title>
        <authorList>
            <person name="Zhang X."/>
        </authorList>
    </citation>
    <scope>NUCLEOTIDE SEQUENCE [LARGE SCALE GENOMIC DNA]</scope>
    <source>
        <strain evidence="4">ysch24</strain>
    </source>
</reference>
<dbReference type="SUPFAM" id="SSF47413">
    <property type="entry name" value="lambda repressor-like DNA-binding domains"/>
    <property type="match status" value="1"/>
</dbReference>
<dbReference type="Gene3D" id="1.10.260.40">
    <property type="entry name" value="lambda repressor-like DNA-binding domains"/>
    <property type="match status" value="1"/>
</dbReference>
<dbReference type="EMBL" id="WRXN01000017">
    <property type="protein sequence ID" value="MVT11913.1"/>
    <property type="molecule type" value="Genomic_DNA"/>
</dbReference>
<dbReference type="CDD" id="cd00093">
    <property type="entry name" value="HTH_XRE"/>
    <property type="match status" value="1"/>
</dbReference>
<dbReference type="GO" id="GO:0003677">
    <property type="term" value="F:DNA binding"/>
    <property type="evidence" value="ECO:0007669"/>
    <property type="project" value="UniProtKB-KW"/>
</dbReference>
<dbReference type="PROSITE" id="PS50943">
    <property type="entry name" value="HTH_CROC1"/>
    <property type="match status" value="1"/>
</dbReference>
<keyword evidence="1" id="KW-0238">DNA-binding</keyword>
<evidence type="ECO:0000256" key="1">
    <source>
        <dbReference type="ARBA" id="ARBA00023125"/>
    </source>
</evidence>
<evidence type="ECO:0000313" key="4">
    <source>
        <dbReference type="Proteomes" id="UP000461730"/>
    </source>
</evidence>
<organism evidence="3 4">
    <name type="scientific">Chitinophaga tropicalis</name>
    <dbReference type="NCBI Taxonomy" id="2683588"/>
    <lineage>
        <taxon>Bacteria</taxon>
        <taxon>Pseudomonadati</taxon>
        <taxon>Bacteroidota</taxon>
        <taxon>Chitinophagia</taxon>
        <taxon>Chitinophagales</taxon>
        <taxon>Chitinophagaceae</taxon>
        <taxon>Chitinophaga</taxon>
    </lineage>
</organism>
<dbReference type="Proteomes" id="UP000461730">
    <property type="component" value="Unassembled WGS sequence"/>
</dbReference>
<dbReference type="SMART" id="SM00530">
    <property type="entry name" value="HTH_XRE"/>
    <property type="match status" value="1"/>
</dbReference>
<gene>
    <name evidence="3" type="ORF">GO493_26880</name>
</gene>
<feature type="domain" description="HTH cro/C1-type" evidence="2">
    <location>
        <begin position="23"/>
        <end position="69"/>
    </location>
</feature>
<dbReference type="InterPro" id="IPR010982">
    <property type="entry name" value="Lambda_DNA-bd_dom_sf"/>
</dbReference>
<dbReference type="InterPro" id="IPR001387">
    <property type="entry name" value="Cro/C1-type_HTH"/>
</dbReference>
<accession>A0A7K1UC42</accession>